<keyword evidence="7" id="KW-0067">ATP-binding</keyword>
<dbReference type="InterPro" id="IPR006483">
    <property type="entry name" value="CRISPR-assoc_Cas3_HD"/>
</dbReference>
<reference evidence="10 11" key="1">
    <citation type="submission" date="2020-12" db="EMBL/GenBank/DDBJ databases">
        <authorList>
            <person name="Zhou J."/>
        </authorList>
    </citation>
    <scope>NUCLEOTIDE SEQUENCE [LARGE SCALE GENOMIC DNA]</scope>
    <source>
        <strain evidence="10 11">CCUG 61299</strain>
    </source>
</reference>
<keyword evidence="3" id="KW-0479">Metal-binding</keyword>
<dbReference type="InterPro" id="IPR038257">
    <property type="entry name" value="CRISPR-assoc_Cas3_HD_sf"/>
</dbReference>
<dbReference type="Pfam" id="PF22590">
    <property type="entry name" value="Cas3-like_C_2"/>
    <property type="match status" value="1"/>
</dbReference>
<evidence type="ECO:0000256" key="3">
    <source>
        <dbReference type="ARBA" id="ARBA00022723"/>
    </source>
</evidence>
<dbReference type="GO" id="GO:0004519">
    <property type="term" value="F:endonuclease activity"/>
    <property type="evidence" value="ECO:0007669"/>
    <property type="project" value="UniProtKB-KW"/>
</dbReference>
<keyword evidence="4" id="KW-0547">Nucleotide-binding</keyword>
<dbReference type="Gene3D" id="1.10.3210.30">
    <property type="match status" value="1"/>
</dbReference>
<dbReference type="PROSITE" id="PS51643">
    <property type="entry name" value="HD_CAS3"/>
    <property type="match status" value="1"/>
</dbReference>
<sequence>MLPSFAEVFQELTGHRPREYQERLARRLVDGDLPSLLDVPTGMGKTQAVLVGWLYALARDASAARRERRSRQVALRLHVVVDRRVVVDDTYEAARRVQDVLSTAVDGPLAQLASSLRQALDLGAGEVLSVRRLRGGLLEEDAVTEHTRNPVQPTFVVGTLDMTCSRLLFRGYGLSAARRPVDAALTGLDSWWVLDEAHLSAQARCTLELLASQEQLLESRFGQAVPPLRVMAMTATTATTGAQSGALRLSWPQEEAADPSLAARRQAREGLPLQVQVVPKARARDRVRQVAAGLLQELSPGGSLAVYCNTVASAKQVFASLEKTARGTEVSCFLFVGGMPARLGTQSLKALDPYRTGVAQRAQAQPVAVVTTSTLEVGADLDFTHLVTESCGAGAMVQRLGRVNRVGARTDGSVTVVASDADDPVHGSTAQAVAGLLTAAQTLGEAVRLIQESADQDALWPPQQVPVQIPPTVLRAYVRTCGSRNDPPVGPWIRELADSRAEGVVVVREQLAELARNAPQALVEYLGERPPDRAAEGWSLPMAALREVLSVALKHGPVALIAPDGGSPQVLEDRSALTALVPGAVVVIDAACAQKALGVPGADQDWSGCRVLLGADLEKADKALAEAVAGQQAVPAPRRRQRHRRRLPALLVDLGGEQTGHQDPTTFLEEAVEDLQVPAGWLLEAQVLAPLSAHPCLLLELAPPVEERAGRQVGLDRHGQAVGDLAGRWARALGLPGPVAADLRLAGLWHDEGKRSSHAFQLALTAEEGPDGSLRPGAQPGTALAKSRLPSRLWRRAASLCGVPPGWRHEAASAELFDRGQESGQHQAHDVELVRHLILSHHGAYRGPGPVMGAHQDRSPYQDPQAPQWAQAMSAFWQLNDRYGPYTLALAETVLRLADWEVSRREQDHEPE</sequence>
<dbReference type="SUPFAM" id="SSF109604">
    <property type="entry name" value="HD-domain/PDEase-like"/>
    <property type="match status" value="1"/>
</dbReference>
<evidence type="ECO:0000256" key="5">
    <source>
        <dbReference type="ARBA" id="ARBA00022801"/>
    </source>
</evidence>
<dbReference type="GO" id="GO:0016787">
    <property type="term" value="F:hydrolase activity"/>
    <property type="evidence" value="ECO:0007669"/>
    <property type="project" value="UniProtKB-KW"/>
</dbReference>
<evidence type="ECO:0000256" key="2">
    <source>
        <dbReference type="ARBA" id="ARBA00009046"/>
    </source>
</evidence>
<evidence type="ECO:0000256" key="1">
    <source>
        <dbReference type="ARBA" id="ARBA00006847"/>
    </source>
</evidence>
<comment type="similarity">
    <text evidence="1">In the N-terminal section; belongs to the CRISPR-associated nuclease Cas3-HD family.</text>
</comment>
<keyword evidence="10" id="KW-0540">Nuclease</keyword>
<dbReference type="GO" id="GO:0046872">
    <property type="term" value="F:metal ion binding"/>
    <property type="evidence" value="ECO:0007669"/>
    <property type="project" value="UniProtKB-KW"/>
</dbReference>
<dbReference type="KEGG" id="awe:JG540_10100"/>
<comment type="similarity">
    <text evidence="2">In the central section; belongs to the CRISPR-associated helicase Cas3 family.</text>
</comment>
<evidence type="ECO:0000259" key="9">
    <source>
        <dbReference type="PROSITE" id="PS51643"/>
    </source>
</evidence>
<evidence type="ECO:0000256" key="8">
    <source>
        <dbReference type="ARBA" id="ARBA00023118"/>
    </source>
</evidence>
<protein>
    <submittedName>
        <fullName evidence="10">Type I-U CRISPR-associated helicase/endonuclease Cas3</fullName>
    </submittedName>
</protein>
<name>A0A7T7M9C6_9ACTO</name>
<dbReference type="GO" id="GO:0004386">
    <property type="term" value="F:helicase activity"/>
    <property type="evidence" value="ECO:0007669"/>
    <property type="project" value="UniProtKB-KW"/>
</dbReference>
<dbReference type="NCBIfam" id="TIGR02621">
    <property type="entry name" value="cas3_GSU0051"/>
    <property type="match status" value="1"/>
</dbReference>
<dbReference type="InterPro" id="IPR054712">
    <property type="entry name" value="Cas3-like_dom"/>
</dbReference>
<dbReference type="AlphaFoldDB" id="A0A7T7M9C6"/>
<dbReference type="EMBL" id="CP066802">
    <property type="protein sequence ID" value="QQM67326.1"/>
    <property type="molecule type" value="Genomic_DNA"/>
</dbReference>
<keyword evidence="6" id="KW-0347">Helicase</keyword>
<dbReference type="RefSeq" id="WP_200275818.1">
    <property type="nucleotide sequence ID" value="NZ_CP066802.1"/>
</dbReference>
<keyword evidence="5" id="KW-0378">Hydrolase</keyword>
<evidence type="ECO:0000313" key="10">
    <source>
        <dbReference type="EMBL" id="QQM67326.1"/>
    </source>
</evidence>
<dbReference type="InterPro" id="IPR013444">
    <property type="entry name" value="Helicase_Cas3_CRISPR-ass_Anaes"/>
</dbReference>
<evidence type="ECO:0000256" key="6">
    <source>
        <dbReference type="ARBA" id="ARBA00022806"/>
    </source>
</evidence>
<proteinExistence type="inferred from homology"/>
<dbReference type="SUPFAM" id="SSF52540">
    <property type="entry name" value="P-loop containing nucleoside triphosphate hydrolases"/>
    <property type="match status" value="1"/>
</dbReference>
<dbReference type="GO" id="GO:0005524">
    <property type="term" value="F:ATP binding"/>
    <property type="evidence" value="ECO:0007669"/>
    <property type="project" value="UniProtKB-KW"/>
</dbReference>
<dbReference type="InterPro" id="IPR027417">
    <property type="entry name" value="P-loop_NTPase"/>
</dbReference>
<dbReference type="Proteomes" id="UP000595895">
    <property type="component" value="Chromosome"/>
</dbReference>
<keyword evidence="11" id="KW-1185">Reference proteome</keyword>
<dbReference type="Gene3D" id="3.40.50.300">
    <property type="entry name" value="P-loop containing nucleotide triphosphate hydrolases"/>
    <property type="match status" value="2"/>
</dbReference>
<keyword evidence="10" id="KW-0255">Endonuclease</keyword>
<accession>A0A7T7M9C6</accession>
<evidence type="ECO:0000313" key="11">
    <source>
        <dbReference type="Proteomes" id="UP000595895"/>
    </source>
</evidence>
<gene>
    <name evidence="10" type="primary">cas3u</name>
    <name evidence="10" type="ORF">JG540_10100</name>
</gene>
<evidence type="ECO:0000256" key="7">
    <source>
        <dbReference type="ARBA" id="ARBA00022840"/>
    </source>
</evidence>
<dbReference type="GO" id="GO:0051607">
    <property type="term" value="P:defense response to virus"/>
    <property type="evidence" value="ECO:0007669"/>
    <property type="project" value="UniProtKB-KW"/>
</dbReference>
<evidence type="ECO:0000256" key="4">
    <source>
        <dbReference type="ARBA" id="ARBA00022741"/>
    </source>
</evidence>
<keyword evidence="8" id="KW-0051">Antiviral defense</keyword>
<feature type="domain" description="HD Cas3-type" evidence="9">
    <location>
        <begin position="708"/>
        <end position="901"/>
    </location>
</feature>
<organism evidence="10 11">
    <name type="scientific">Actinomyces weissii</name>
    <dbReference type="NCBI Taxonomy" id="675090"/>
    <lineage>
        <taxon>Bacteria</taxon>
        <taxon>Bacillati</taxon>
        <taxon>Actinomycetota</taxon>
        <taxon>Actinomycetes</taxon>
        <taxon>Actinomycetales</taxon>
        <taxon>Actinomycetaceae</taxon>
        <taxon>Actinomyces</taxon>
    </lineage>
</organism>